<dbReference type="InterPro" id="IPR022739">
    <property type="entry name" value="Polyphenol_oxidase_cen"/>
</dbReference>
<dbReference type="AlphaFoldDB" id="A0A3N4VF60"/>
<dbReference type="PANTHER" id="PTHR11474">
    <property type="entry name" value="TYROSINASE FAMILY MEMBER"/>
    <property type="match status" value="1"/>
</dbReference>
<feature type="domain" description="Tyrosinase copper-binding" evidence="6">
    <location>
        <begin position="251"/>
        <end position="262"/>
    </location>
</feature>
<dbReference type="Pfam" id="PF00264">
    <property type="entry name" value="Tyrosinase"/>
    <property type="match status" value="2"/>
</dbReference>
<dbReference type="Proteomes" id="UP000269708">
    <property type="component" value="Unassembled WGS sequence"/>
</dbReference>
<keyword evidence="4" id="KW-0560">Oxidoreductase</keyword>
<dbReference type="PROSITE" id="PS00498">
    <property type="entry name" value="TYROSINASE_2"/>
    <property type="match status" value="1"/>
</dbReference>
<dbReference type="GO" id="GO:0046872">
    <property type="term" value="F:metal ion binding"/>
    <property type="evidence" value="ECO:0007669"/>
    <property type="project" value="UniProtKB-KW"/>
</dbReference>
<dbReference type="Pfam" id="PF12142">
    <property type="entry name" value="PPO1_DWL"/>
    <property type="match status" value="1"/>
</dbReference>
<gene>
    <name evidence="7" type="ORF">EDC50_0858</name>
</gene>
<reference evidence="7 8" key="1">
    <citation type="submission" date="2018-11" db="EMBL/GenBank/DDBJ databases">
        <title>Genomic Encyclopedia of Type Strains, Phase IV (KMG-IV): sequencing the most valuable type-strain genomes for metagenomic binning, comparative biology and taxonomic classification.</title>
        <authorList>
            <person name="Goeker M."/>
        </authorList>
    </citation>
    <scope>NUCLEOTIDE SEQUENCE [LARGE SCALE GENOMIC DNA]</scope>
    <source>
        <strain evidence="7 8">DSM 25623</strain>
    </source>
</reference>
<comment type="caution">
    <text evidence="7">The sequence shown here is derived from an EMBL/GenBank/DDBJ whole genome shotgun (WGS) entry which is preliminary data.</text>
</comment>
<evidence type="ECO:0000313" key="8">
    <source>
        <dbReference type="Proteomes" id="UP000269708"/>
    </source>
</evidence>
<dbReference type="EMBL" id="RKQN01000001">
    <property type="protein sequence ID" value="RPE81666.1"/>
    <property type="molecule type" value="Genomic_DNA"/>
</dbReference>
<dbReference type="GO" id="GO:0004097">
    <property type="term" value="F:catechol oxidase activity"/>
    <property type="evidence" value="ECO:0007669"/>
    <property type="project" value="InterPro"/>
</dbReference>
<keyword evidence="3" id="KW-0479">Metal-binding</keyword>
<dbReference type="OrthoDB" id="2874181at2"/>
<dbReference type="RefSeq" id="WP_123769196.1">
    <property type="nucleotide sequence ID" value="NZ_RKQN01000001.1"/>
</dbReference>
<comment type="cofactor">
    <cofactor evidence="1">
        <name>Cu(2+)</name>
        <dbReference type="ChEBI" id="CHEBI:29036"/>
    </cofactor>
</comment>
<accession>A0A3N4VF60</accession>
<dbReference type="InterPro" id="IPR006311">
    <property type="entry name" value="TAT_signal"/>
</dbReference>
<dbReference type="InterPro" id="IPR008922">
    <property type="entry name" value="Di-copper_centre_dom_sf"/>
</dbReference>
<evidence type="ECO:0000256" key="1">
    <source>
        <dbReference type="ARBA" id="ARBA00001973"/>
    </source>
</evidence>
<evidence type="ECO:0000256" key="4">
    <source>
        <dbReference type="ARBA" id="ARBA00023002"/>
    </source>
</evidence>
<keyword evidence="8" id="KW-1185">Reference proteome</keyword>
<evidence type="ECO:0000256" key="3">
    <source>
        <dbReference type="ARBA" id="ARBA00022723"/>
    </source>
</evidence>
<name>A0A3N4VF60_9GAMM</name>
<dbReference type="InterPro" id="IPR050316">
    <property type="entry name" value="Tyrosinase/Hemocyanin"/>
</dbReference>
<comment type="similarity">
    <text evidence="2">Belongs to the tyrosinase family.</text>
</comment>
<evidence type="ECO:0000256" key="5">
    <source>
        <dbReference type="ARBA" id="ARBA00023008"/>
    </source>
</evidence>
<dbReference type="InterPro" id="IPR002227">
    <property type="entry name" value="Tyrosinase_Cu-bd"/>
</dbReference>
<keyword evidence="5" id="KW-0186">Copper</keyword>
<dbReference type="Gene3D" id="1.10.1280.10">
    <property type="entry name" value="Di-copper center containing domain from catechol oxidase"/>
    <property type="match status" value="1"/>
</dbReference>
<dbReference type="SUPFAM" id="SSF48056">
    <property type="entry name" value="Di-copper centre-containing domain"/>
    <property type="match status" value="1"/>
</dbReference>
<dbReference type="PRINTS" id="PR00092">
    <property type="entry name" value="TYROSINASE"/>
</dbReference>
<protein>
    <submittedName>
        <fullName evidence="7">Polyphenol oxidase-like protein</fullName>
    </submittedName>
</protein>
<evidence type="ECO:0000256" key="2">
    <source>
        <dbReference type="ARBA" id="ARBA00009928"/>
    </source>
</evidence>
<sequence>MTSLSRRRFLRGVAAMPLALWVARNARAEVPRVRYDLASPAGQAMLGIFADAVGRMRLRGEADPLGWTWQWYTHFVNGATTKADEIARIFGSATTPLGALASETWNTCQSHAGQNAAHFLPWHRMFVFFFEQIVREVSGRADFTLPYWNYTSYDPAQRGVVPAPFRMSGDPLFGSLYRAERTSLANAGQPIHMNQPGDAMDVAPAMACTNYNTVNSVPGFCRSIDSGIHSRIHVLVGNGRNMGAVPYAANDPLFWVHHVNIDRLWASWNRNGGPNPTTGTWLTREFAFVDGKGQRVTGRLKDFFDIDALGYTYDKWVAPDGTETALPPAQARALLAQLAAPVGAVAEVIARAIASAELGAAPVRVALSPLAAVASTLRAAAAGLDPTGARRSYLVVRGLHAWKQPEVLYHLYLTPGRSGQLGPKTYVGNINFFDAEFHDHGGGALGDALGENFYSFDVTALLRRLARSGALGLGTPLAVTFVPGGKPAPGAKPLVGTVELVWQ</sequence>
<evidence type="ECO:0000313" key="7">
    <source>
        <dbReference type="EMBL" id="RPE81666.1"/>
    </source>
</evidence>
<dbReference type="PROSITE" id="PS51318">
    <property type="entry name" value="TAT"/>
    <property type="match status" value="1"/>
</dbReference>
<evidence type="ECO:0000259" key="6">
    <source>
        <dbReference type="PROSITE" id="PS00498"/>
    </source>
</evidence>
<organism evidence="7 8">
    <name type="scientific">Vulcaniibacterium tengchongense</name>
    <dbReference type="NCBI Taxonomy" id="1273429"/>
    <lineage>
        <taxon>Bacteria</taxon>
        <taxon>Pseudomonadati</taxon>
        <taxon>Pseudomonadota</taxon>
        <taxon>Gammaproteobacteria</taxon>
        <taxon>Lysobacterales</taxon>
        <taxon>Lysobacteraceae</taxon>
        <taxon>Vulcaniibacterium</taxon>
    </lineage>
</organism>
<proteinExistence type="inferred from homology"/>
<dbReference type="PANTHER" id="PTHR11474:SF76">
    <property type="entry name" value="SHKT DOMAIN-CONTAINING PROTEIN"/>
    <property type="match status" value="1"/>
</dbReference>